<dbReference type="RefSeq" id="WP_150045317.1">
    <property type="nucleotide sequence ID" value="NZ_OW485603.1"/>
</dbReference>
<dbReference type="EMBL" id="VWPK01000079">
    <property type="protein sequence ID" value="KAA5608528.1"/>
    <property type="molecule type" value="Genomic_DNA"/>
</dbReference>
<proteinExistence type="predicted"/>
<reference evidence="2 3" key="1">
    <citation type="submission" date="2019-09" db="EMBL/GenBank/DDBJ databases">
        <title>Genome sequence of Rhodovastum atsumiense, a diverse member of the Acetobacteraceae family of non-sulfur purple photosynthetic bacteria.</title>
        <authorList>
            <person name="Meyer T."/>
            <person name="Kyndt J."/>
        </authorList>
    </citation>
    <scope>NUCLEOTIDE SEQUENCE [LARGE SCALE GENOMIC DNA]</scope>
    <source>
        <strain evidence="2 3">DSM 21279</strain>
    </source>
</reference>
<gene>
    <name evidence="2" type="ORF">F1189_28750</name>
</gene>
<feature type="signal peptide" evidence="1">
    <location>
        <begin position="1"/>
        <end position="18"/>
    </location>
</feature>
<evidence type="ECO:0000256" key="1">
    <source>
        <dbReference type="SAM" id="SignalP"/>
    </source>
</evidence>
<protein>
    <submittedName>
        <fullName evidence="2">Uncharacterized protein</fullName>
    </submittedName>
</protein>
<feature type="chain" id="PRO_5024322654" evidence="1">
    <location>
        <begin position="19"/>
        <end position="148"/>
    </location>
</feature>
<evidence type="ECO:0000313" key="2">
    <source>
        <dbReference type="EMBL" id="KAA5608528.1"/>
    </source>
</evidence>
<dbReference type="AlphaFoldDB" id="A0A5M6ILU7"/>
<sequence length="148" mass="15433">MTPAAKSIWLCLMAAACAAPPPTPASALAIVTEGPKTLLGPTTAKVPVTRAGAALLVAHVEPVLRLHPAPATRHAPVRDFPDASANGASDHNGLLLAVSPLSDEVDEIASALRRFCHHWPLADDLTLLVSRRIIAPNDVTSALCKSFD</sequence>
<accession>A0A5M6ILU7</accession>
<organism evidence="2 3">
    <name type="scientific">Rhodovastum atsumiense</name>
    <dbReference type="NCBI Taxonomy" id="504468"/>
    <lineage>
        <taxon>Bacteria</taxon>
        <taxon>Pseudomonadati</taxon>
        <taxon>Pseudomonadota</taxon>
        <taxon>Alphaproteobacteria</taxon>
        <taxon>Acetobacterales</taxon>
        <taxon>Acetobacteraceae</taxon>
        <taxon>Rhodovastum</taxon>
    </lineage>
</organism>
<comment type="caution">
    <text evidence="2">The sequence shown here is derived from an EMBL/GenBank/DDBJ whole genome shotgun (WGS) entry which is preliminary data.</text>
</comment>
<name>A0A5M6ILU7_9PROT</name>
<keyword evidence="1" id="KW-0732">Signal</keyword>
<keyword evidence="3" id="KW-1185">Reference proteome</keyword>
<dbReference type="PROSITE" id="PS51257">
    <property type="entry name" value="PROKAR_LIPOPROTEIN"/>
    <property type="match status" value="1"/>
</dbReference>
<evidence type="ECO:0000313" key="3">
    <source>
        <dbReference type="Proteomes" id="UP000325255"/>
    </source>
</evidence>
<dbReference type="Proteomes" id="UP000325255">
    <property type="component" value="Unassembled WGS sequence"/>
</dbReference>